<comment type="function">
    <text evidence="2">Binds amino acids.</text>
</comment>
<dbReference type="Proteomes" id="UP001415857">
    <property type="component" value="Unassembled WGS sequence"/>
</dbReference>
<dbReference type="InterPro" id="IPR045865">
    <property type="entry name" value="ACT-like_dom_sf"/>
</dbReference>
<feature type="domain" description="ACT" evidence="4">
    <location>
        <begin position="562"/>
        <end position="645"/>
    </location>
</feature>
<dbReference type="InterPro" id="IPR040217">
    <property type="entry name" value="ACR1-12"/>
</dbReference>
<comment type="caution">
    <text evidence="5">The sequence shown here is derived from an EMBL/GenBank/DDBJ whole genome shotgun (WGS) entry which is preliminary data.</text>
</comment>
<evidence type="ECO:0000259" key="4">
    <source>
        <dbReference type="PROSITE" id="PS51671"/>
    </source>
</evidence>
<sequence>MGITCSISDLLTSCLGFLAKPTEYICGLEGNLDALQSSLEKLSNLKLEMKERINIVVERQQTNSKQLEETQEWLLNVEVMEAVVNELINDGAREIEKSCLSGCCPRDSSGCSLKNCTSIYKLGKNVAKRMEDLDTLYEQGQRFRVMAERLALTPEDERPSEPTVVMEEDRISDMVSGSPPSKLMDEKPSELFIEPIVGSKQGGLLEVLPSVPLDEPTELTVNLEEDTIMSFSQDMDDEYIRLIRRLNAPTVQIDNETCKNETVIRVDSANKHHILVEVVQLLADLNLIITKAIISSGAGWFTDVFNVTDQDGNKITDGLILECIRESLEPDSWFLSSLRDSENVKPSMDQTSIEFTGYDRPGLLSEVSAVLTNLKCNIVNAEVWTHNTWATAVMQITDEETGSAITDSKRLSKIKQRLCNVLNNSNKSRAAKTVVADGVTHTGRRLHQMMSSDCDYEQADVDGLDEKQKPKVNVVDDKDYLVVTIQSKDRPKLLFDTVCALTDMQYVVYQANVYIDSEGLEAYQEYHIRLIDGSPVKSDTERQKLIRCLESTIERRVSEGVKLELSAADRVGLLYDVTRIFREKNLTITRSEVRTRAGKAVDTFYVRDASGRPVDERTIDSIQQAIGQAILHVNGLSRKAKPSSSRISHH</sequence>
<dbReference type="PROSITE" id="PS51671">
    <property type="entry name" value="ACT"/>
    <property type="match status" value="3"/>
</dbReference>
<dbReference type="PANTHER" id="PTHR31096">
    <property type="entry name" value="ACT DOMAIN-CONTAINING PROTEIN ACR4-RELATED"/>
    <property type="match status" value="1"/>
</dbReference>
<dbReference type="EMBL" id="JBBPBK010000195">
    <property type="protein sequence ID" value="KAK9266294.1"/>
    <property type="molecule type" value="Genomic_DNA"/>
</dbReference>
<dbReference type="GO" id="GO:0016597">
    <property type="term" value="F:amino acid binding"/>
    <property type="evidence" value="ECO:0007669"/>
    <property type="project" value="UniProtKB-UniRule"/>
</dbReference>
<keyword evidence="6" id="KW-1185">Reference proteome</keyword>
<name>A0AAP0R2M5_LIQFO</name>
<evidence type="ECO:0000313" key="6">
    <source>
        <dbReference type="Proteomes" id="UP001415857"/>
    </source>
</evidence>
<dbReference type="Pfam" id="PF01842">
    <property type="entry name" value="ACT"/>
    <property type="match status" value="2"/>
</dbReference>
<accession>A0AAP0R2M5</accession>
<dbReference type="SUPFAM" id="SSF55021">
    <property type="entry name" value="ACT-like"/>
    <property type="match status" value="3"/>
</dbReference>
<feature type="domain" description="ACT" evidence="4">
    <location>
        <begin position="352"/>
        <end position="439"/>
    </location>
</feature>
<evidence type="ECO:0000256" key="2">
    <source>
        <dbReference type="RuleBase" id="RU369043"/>
    </source>
</evidence>
<gene>
    <name evidence="5" type="ORF">L1049_001816</name>
</gene>
<dbReference type="InterPro" id="IPR002912">
    <property type="entry name" value="ACT_dom"/>
</dbReference>
<feature type="domain" description="ACT" evidence="4">
    <location>
        <begin position="263"/>
        <end position="343"/>
    </location>
</feature>
<keyword evidence="3" id="KW-0175">Coiled coil</keyword>
<dbReference type="Gene3D" id="3.30.70.260">
    <property type="match status" value="2"/>
</dbReference>
<evidence type="ECO:0000313" key="5">
    <source>
        <dbReference type="EMBL" id="KAK9266294.1"/>
    </source>
</evidence>
<evidence type="ECO:0000256" key="3">
    <source>
        <dbReference type="SAM" id="Coils"/>
    </source>
</evidence>
<protein>
    <recommendedName>
        <fullName evidence="2">ACT domain-containing protein ACR</fullName>
    </recommendedName>
    <alternativeName>
        <fullName evidence="2">Protein ACT DOMAIN REPEATS</fullName>
    </alternativeName>
</protein>
<organism evidence="5 6">
    <name type="scientific">Liquidambar formosana</name>
    <name type="common">Formosan gum</name>
    <dbReference type="NCBI Taxonomy" id="63359"/>
    <lineage>
        <taxon>Eukaryota</taxon>
        <taxon>Viridiplantae</taxon>
        <taxon>Streptophyta</taxon>
        <taxon>Embryophyta</taxon>
        <taxon>Tracheophyta</taxon>
        <taxon>Spermatophyta</taxon>
        <taxon>Magnoliopsida</taxon>
        <taxon>eudicotyledons</taxon>
        <taxon>Gunneridae</taxon>
        <taxon>Pentapetalae</taxon>
        <taxon>Saxifragales</taxon>
        <taxon>Altingiaceae</taxon>
        <taxon>Liquidambar</taxon>
    </lineage>
</organism>
<evidence type="ECO:0000256" key="1">
    <source>
        <dbReference type="ARBA" id="ARBA00022737"/>
    </source>
</evidence>
<dbReference type="PANTHER" id="PTHR31096:SF22">
    <property type="entry name" value="ACT DOMAIN-CONTAINING PROTEIN ACR4"/>
    <property type="match status" value="1"/>
</dbReference>
<proteinExistence type="predicted"/>
<reference evidence="5 6" key="1">
    <citation type="journal article" date="2024" name="Plant J.">
        <title>Genome sequences and population genomics reveal climatic adaptation and genomic divergence between two closely related sweetgum species.</title>
        <authorList>
            <person name="Xu W.Q."/>
            <person name="Ren C.Q."/>
            <person name="Zhang X.Y."/>
            <person name="Comes H.P."/>
            <person name="Liu X.H."/>
            <person name="Li Y.G."/>
            <person name="Kettle C.J."/>
            <person name="Jalonen R."/>
            <person name="Gaisberger H."/>
            <person name="Ma Y.Z."/>
            <person name="Qiu Y.X."/>
        </authorList>
    </citation>
    <scope>NUCLEOTIDE SEQUENCE [LARGE SCALE GENOMIC DNA]</scope>
    <source>
        <strain evidence="5">Hangzhou</strain>
    </source>
</reference>
<keyword evidence="1 2" id="KW-0677">Repeat</keyword>
<feature type="coiled-coil region" evidence="3">
    <location>
        <begin position="32"/>
        <end position="70"/>
    </location>
</feature>
<dbReference type="AlphaFoldDB" id="A0AAP0R2M5"/>